<dbReference type="Proteomes" id="UP001177592">
    <property type="component" value="Chromosome"/>
</dbReference>
<reference evidence="2" key="2">
    <citation type="submission" date="2023-04" db="EMBL/GenBank/DDBJ databases">
        <title>Genome dynamics across the evolutionary transition to endosymbiosis.</title>
        <authorList>
            <person name="Siozios S."/>
            <person name="Nadal-Jimenez P."/>
            <person name="Azagi T."/>
            <person name="Sprong H."/>
            <person name="Frost C.L."/>
            <person name="Parratt S.R."/>
            <person name="Taylor G."/>
            <person name="Brettell L."/>
            <person name="Lew K.C."/>
            <person name="Croft L."/>
            <person name="King K.C."/>
            <person name="Brockhurst M.A."/>
            <person name="Hypsa V."/>
            <person name="Novakova E."/>
            <person name="Darby A.C."/>
            <person name="Hurst G.D.D."/>
        </authorList>
    </citation>
    <scope>NUCLEOTIDE SEQUENCE</scope>
    <source>
        <strain evidence="2">ANv_CAN</strain>
    </source>
</reference>
<evidence type="ECO:0000313" key="2">
    <source>
        <dbReference type="EMBL" id="WGM05021.1"/>
    </source>
</evidence>
<dbReference type="EMBL" id="FN545235">
    <property type="protein sequence ID" value="CBA74519.1"/>
    <property type="molecule type" value="Genomic_DNA"/>
</dbReference>
<reference evidence="1" key="1">
    <citation type="journal article" date="2010" name="Insect Mol. Biol.">
        <title>The draft genome sequence of Arsenophonus nasoniae, son-killer bacterium of Nasonia vitripennis, reveals genes associated with virulence and symbiosis.</title>
        <authorList>
            <person name="Wilkes T."/>
            <person name="Darby A.C."/>
            <person name="Choi J."/>
            <person name="Colborne J.K."/>
            <person name="Werren J.H."/>
            <person name="Hurst G.D.D."/>
        </authorList>
    </citation>
    <scope>NUCLEOTIDE SEQUENCE</scope>
</reference>
<dbReference type="RefSeq" id="WP_051297127.1">
    <property type="nucleotide sequence ID" value="NZ_CP123523.1"/>
</dbReference>
<gene>
    <name evidence="1" type="ORF">ARN_23450</name>
    <name evidence="2" type="ORF">QE258_15785</name>
</gene>
<evidence type="ECO:0000313" key="1">
    <source>
        <dbReference type="EMBL" id="CBA74519.1"/>
    </source>
</evidence>
<protein>
    <submittedName>
        <fullName evidence="2">M85 family metallopeptidase</fullName>
    </submittedName>
    <submittedName>
        <fullName evidence="1">Non-LEE encoded type III effector C</fullName>
    </submittedName>
</protein>
<proteinExistence type="predicted"/>
<dbReference type="AlphaFoldDB" id="D2U1C8"/>
<evidence type="ECO:0000313" key="3">
    <source>
        <dbReference type="Proteomes" id="UP001177592"/>
    </source>
</evidence>
<dbReference type="InterPro" id="IPR025208">
    <property type="entry name" value="Peptidase_M85"/>
</dbReference>
<dbReference type="Pfam" id="PF13678">
    <property type="entry name" value="Peptidase_M85"/>
    <property type="match status" value="1"/>
</dbReference>
<organism evidence="1">
    <name type="scientific">Arsenophonus nasoniae</name>
    <name type="common">son-killer infecting Nasonia vitripennis</name>
    <dbReference type="NCBI Taxonomy" id="638"/>
    <lineage>
        <taxon>Bacteria</taxon>
        <taxon>Pseudomonadati</taxon>
        <taxon>Pseudomonadota</taxon>
        <taxon>Gammaproteobacteria</taxon>
        <taxon>Enterobacterales</taxon>
        <taxon>Morganellaceae</taxon>
        <taxon>Arsenophonus</taxon>
    </lineage>
</organism>
<sequence>MIHNQPEVKQLQANQLEIIRNLISQGIIYYPYPQFEEEHRPVYPIQGLDLQLEGIQLDAIRALNSLFAQSNQYAEFVCTEGQRNIDQIDDNFISNYMIQIRHAIDLSAGYIIDEETAFNIEETIHEAFTESPTFRLAMAFSIGESRSNLNFEQNPVLSEVRYRNYYLRNPNSNVRLENLAAYDLDTALSNLNSPPVLSNIYFSLPEGNINHPYIAIPVVPNPESYFYPLWQACLIHEIIHAITNAMDPSLDGPRLGPTEILTQYVVTEMNVVIRYPQSRVMFNSYDDPDRIRAAQQLEWVALLHCLFRSENLSERVNRLLEIGDRMVAEIAAQPYAHEPNAELLSICPFDDDQEHLRFPFFSGAHGISVAKSFFCINHSDIIFNDGLKLSNLHLIKYDLAAATVAVNLVKNGSGFNKSEYLLWKDWYHDKEWRGIFKSGIYDYGKNLFNNECGLVFKDGSFLVGISGMMLNSLKKNFGHEDKWVKENKNLINNSSFGVMFFDKNGRPVAVVFTVADKGFFGSGYSFIYNKKKWEYVLDENWDMNKFFGNTKSLDSHAPRFLINKYIVKSIDSEHESGGL</sequence>
<name>D2U1C8_9GAMM</name>
<accession>D2U1C8</accession>
<dbReference type="EMBL" id="CP123523">
    <property type="protein sequence ID" value="WGM05021.1"/>
    <property type="molecule type" value="Genomic_DNA"/>
</dbReference>
<keyword evidence="3" id="KW-1185">Reference proteome</keyword>